<dbReference type="Proteomes" id="UP000189810">
    <property type="component" value="Chromosome I"/>
</dbReference>
<dbReference type="GO" id="GO:0008967">
    <property type="term" value="F:phosphoglycolate phosphatase activity"/>
    <property type="evidence" value="ECO:0007669"/>
    <property type="project" value="UniProtKB-EC"/>
</dbReference>
<accession>A0A1M6QTG1</accession>
<dbReference type="SUPFAM" id="SSF56784">
    <property type="entry name" value="HAD-like"/>
    <property type="match status" value="1"/>
</dbReference>
<dbReference type="InterPro" id="IPR041492">
    <property type="entry name" value="HAD_2"/>
</dbReference>
<comment type="catalytic activity">
    <reaction evidence="1">
        <text>2-phosphoglycolate + H2O = glycolate + phosphate</text>
        <dbReference type="Rhea" id="RHEA:14369"/>
        <dbReference type="ChEBI" id="CHEBI:15377"/>
        <dbReference type="ChEBI" id="CHEBI:29805"/>
        <dbReference type="ChEBI" id="CHEBI:43474"/>
        <dbReference type="ChEBI" id="CHEBI:58033"/>
        <dbReference type="EC" id="3.1.3.18"/>
    </reaction>
</comment>
<evidence type="ECO:0000256" key="3">
    <source>
        <dbReference type="ARBA" id="ARBA00006171"/>
    </source>
</evidence>
<gene>
    <name evidence="5" type="ORF">SAMN05444391_0386</name>
</gene>
<sequence length="222" mass="25785">MKATIFDVDGVIVDVKESYHHAIARTASYFLGFPVDVELARRIKFEKGINNDWLATLEVIRHFGKDAKLEEVIQVFNREYVNVRDKERLILSRPFFEGLKSMGVMLGVVTGRPREDLDYVFRRFSLWDLFDCVVDDDTIEDPSLKKPHPYALYLCIESLKANSAVYIGDSLADWRMVEDFKKVYPQKVEYVHFGDSVKLDGVLYAKDEKDLYSTLQEVLRNL</sequence>
<dbReference type="EMBL" id="LT670846">
    <property type="protein sequence ID" value="SHK23514.1"/>
    <property type="molecule type" value="Genomic_DNA"/>
</dbReference>
<comment type="similarity">
    <text evidence="3">Belongs to the HAD-like hydrolase superfamily. CbbY/CbbZ/Gph/YieH family.</text>
</comment>
<dbReference type="Gene3D" id="3.40.50.1000">
    <property type="entry name" value="HAD superfamily/HAD-like"/>
    <property type="match status" value="1"/>
</dbReference>
<dbReference type="PANTHER" id="PTHR43434:SF1">
    <property type="entry name" value="PHOSPHOGLYCOLATE PHOSPHATASE"/>
    <property type="match status" value="1"/>
</dbReference>
<dbReference type="InterPro" id="IPR050155">
    <property type="entry name" value="HAD-like_hydrolase_sf"/>
</dbReference>
<evidence type="ECO:0000313" key="5">
    <source>
        <dbReference type="EMBL" id="SHK23514.1"/>
    </source>
</evidence>
<dbReference type="SFLD" id="SFLDG01129">
    <property type="entry name" value="C1.5:_HAD__Beta-PGM__Phosphata"/>
    <property type="match status" value="1"/>
</dbReference>
<organism evidence="5 6">
    <name type="scientific">Thermocrinis minervae</name>
    <dbReference type="NCBI Taxonomy" id="381751"/>
    <lineage>
        <taxon>Bacteria</taxon>
        <taxon>Pseudomonadati</taxon>
        <taxon>Aquificota</taxon>
        <taxon>Aquificia</taxon>
        <taxon>Aquificales</taxon>
        <taxon>Aquificaceae</taxon>
        <taxon>Thermocrinis</taxon>
    </lineage>
</organism>
<evidence type="ECO:0000256" key="4">
    <source>
        <dbReference type="ARBA" id="ARBA00013078"/>
    </source>
</evidence>
<dbReference type="Gene3D" id="1.10.150.240">
    <property type="entry name" value="Putative phosphatase, domain 2"/>
    <property type="match status" value="1"/>
</dbReference>
<dbReference type="RefSeq" id="WP_079653559.1">
    <property type="nucleotide sequence ID" value="NZ_LT670846.1"/>
</dbReference>
<dbReference type="PANTHER" id="PTHR43434">
    <property type="entry name" value="PHOSPHOGLYCOLATE PHOSPHATASE"/>
    <property type="match status" value="1"/>
</dbReference>
<comment type="pathway">
    <text evidence="2">Organic acid metabolism; glycolate biosynthesis; glycolate from 2-phosphoglycolate: step 1/1.</text>
</comment>
<dbReference type="OrthoDB" id="9807630at2"/>
<dbReference type="InterPro" id="IPR036412">
    <property type="entry name" value="HAD-like_sf"/>
</dbReference>
<dbReference type="STRING" id="381751.SAMN05444391_0386"/>
<dbReference type="AlphaFoldDB" id="A0A1M6QTG1"/>
<dbReference type="Pfam" id="PF13419">
    <property type="entry name" value="HAD_2"/>
    <property type="match status" value="1"/>
</dbReference>
<dbReference type="GO" id="GO:0006281">
    <property type="term" value="P:DNA repair"/>
    <property type="evidence" value="ECO:0007669"/>
    <property type="project" value="TreeGrafter"/>
</dbReference>
<protein>
    <recommendedName>
        <fullName evidence="4">phosphoglycolate phosphatase</fullName>
        <ecNumber evidence="4">3.1.3.18</ecNumber>
    </recommendedName>
</protein>
<name>A0A1M6QTG1_9AQUI</name>
<dbReference type="InterPro" id="IPR023214">
    <property type="entry name" value="HAD_sf"/>
</dbReference>
<evidence type="ECO:0000256" key="2">
    <source>
        <dbReference type="ARBA" id="ARBA00004818"/>
    </source>
</evidence>
<dbReference type="EC" id="3.1.3.18" evidence="4"/>
<dbReference type="SFLD" id="SFLDS00003">
    <property type="entry name" value="Haloacid_Dehalogenase"/>
    <property type="match status" value="1"/>
</dbReference>
<reference evidence="5 6" key="1">
    <citation type="submission" date="2016-11" db="EMBL/GenBank/DDBJ databases">
        <authorList>
            <person name="Jaros S."/>
            <person name="Januszkiewicz K."/>
            <person name="Wedrychowicz H."/>
        </authorList>
    </citation>
    <scope>NUCLEOTIDE SEQUENCE [LARGE SCALE GENOMIC DNA]</scope>
    <source>
        <strain evidence="5 6">DSM 19557</strain>
    </source>
</reference>
<evidence type="ECO:0000256" key="1">
    <source>
        <dbReference type="ARBA" id="ARBA00000830"/>
    </source>
</evidence>
<proteinExistence type="inferred from homology"/>
<keyword evidence="6" id="KW-1185">Reference proteome</keyword>
<evidence type="ECO:0000313" key="6">
    <source>
        <dbReference type="Proteomes" id="UP000189810"/>
    </source>
</evidence>
<dbReference type="InterPro" id="IPR023198">
    <property type="entry name" value="PGP-like_dom2"/>
</dbReference>